<evidence type="ECO:0000313" key="10">
    <source>
        <dbReference type="EMBL" id="STP09244.1"/>
    </source>
</evidence>
<keyword evidence="8" id="KW-0175">Coiled coil</keyword>
<keyword evidence="7" id="KW-0998">Cell outer membrane</keyword>
<feature type="chain" id="PRO_5017085508" evidence="9">
    <location>
        <begin position="20"/>
        <end position="472"/>
    </location>
</feature>
<dbReference type="RefSeq" id="WP_115025978.1">
    <property type="nucleotide sequence ID" value="NZ_UGHZ01000001.1"/>
</dbReference>
<evidence type="ECO:0000256" key="5">
    <source>
        <dbReference type="ARBA" id="ARBA00022692"/>
    </source>
</evidence>
<dbReference type="GO" id="GO:0015288">
    <property type="term" value="F:porin activity"/>
    <property type="evidence" value="ECO:0007669"/>
    <property type="project" value="TreeGrafter"/>
</dbReference>
<keyword evidence="5" id="KW-0812">Transmembrane</keyword>
<comment type="similarity">
    <text evidence="2">Belongs to the outer membrane factor (OMF) (TC 1.B.17) family.</text>
</comment>
<dbReference type="Proteomes" id="UP000255335">
    <property type="component" value="Unassembled WGS sequence"/>
</dbReference>
<organism evidence="10 11">
    <name type="scientific">Helicobacter cinaedi</name>
    <dbReference type="NCBI Taxonomy" id="213"/>
    <lineage>
        <taxon>Bacteria</taxon>
        <taxon>Pseudomonadati</taxon>
        <taxon>Campylobacterota</taxon>
        <taxon>Epsilonproteobacteria</taxon>
        <taxon>Campylobacterales</taxon>
        <taxon>Helicobacteraceae</taxon>
        <taxon>Helicobacter</taxon>
    </lineage>
</organism>
<dbReference type="SUPFAM" id="SSF56954">
    <property type="entry name" value="Outer membrane efflux proteins (OEP)"/>
    <property type="match status" value="1"/>
</dbReference>
<dbReference type="Gene3D" id="1.20.1600.10">
    <property type="entry name" value="Outer membrane efflux proteins (OEP)"/>
    <property type="match status" value="1"/>
</dbReference>
<keyword evidence="6" id="KW-0472">Membrane</keyword>
<dbReference type="EMBL" id="UGHZ01000001">
    <property type="protein sequence ID" value="STP09244.1"/>
    <property type="molecule type" value="Genomic_DNA"/>
</dbReference>
<keyword evidence="9" id="KW-0732">Signal</keyword>
<feature type="signal peptide" evidence="9">
    <location>
        <begin position="1"/>
        <end position="19"/>
    </location>
</feature>
<dbReference type="GO" id="GO:0009279">
    <property type="term" value="C:cell outer membrane"/>
    <property type="evidence" value="ECO:0007669"/>
    <property type="project" value="UniProtKB-SubCell"/>
</dbReference>
<dbReference type="GO" id="GO:1990281">
    <property type="term" value="C:efflux pump complex"/>
    <property type="evidence" value="ECO:0007669"/>
    <property type="project" value="TreeGrafter"/>
</dbReference>
<evidence type="ECO:0000256" key="6">
    <source>
        <dbReference type="ARBA" id="ARBA00023136"/>
    </source>
</evidence>
<evidence type="ECO:0000256" key="3">
    <source>
        <dbReference type="ARBA" id="ARBA00022448"/>
    </source>
</evidence>
<keyword evidence="3" id="KW-0813">Transport</keyword>
<proteinExistence type="inferred from homology"/>
<keyword evidence="4" id="KW-1134">Transmembrane beta strand</keyword>
<evidence type="ECO:0000256" key="1">
    <source>
        <dbReference type="ARBA" id="ARBA00004442"/>
    </source>
</evidence>
<dbReference type="InterPro" id="IPR003423">
    <property type="entry name" value="OMP_efflux"/>
</dbReference>
<accession>A0A377JNR7</accession>
<feature type="coiled-coil region" evidence="8">
    <location>
        <begin position="185"/>
        <end position="236"/>
    </location>
</feature>
<evidence type="ECO:0000256" key="2">
    <source>
        <dbReference type="ARBA" id="ARBA00007613"/>
    </source>
</evidence>
<sequence length="472" mass="54347">MMRKSIVCIAFVFASQMFAEIQNDNFESEKVYRFEEIESTKDNLQIQGSSQTSTNKGEADKTSGRLFTLAELLEGAKKNYNLEAKELAILQAQAVNRAAYGEFLPTLDGAYQYQDTDNPSMRLKAHTSSAKANWEIFSGFKTYNKVREKGSLYRASIEDKEHTKDQLFLNIIEQYYGYFTNRAQLLSLEQKRTQLESNIRRVERLYNVGLTTIDDVESLRAEVLATEHEIANIKMEIEKNKFMLSLLSNTEVEALERKTIKTPLFKLDENRHDLNMLNFQAQSAKYQARQINYLPIVSVSDTYVINSDIGKPGAITMKDPSMNLPGFNMTDMLRRQFPLNQNQIMISATIHLDALTIYRQNEAARLGYMKSLKELAYKKEEQKKDERMYRKSLEIAVAKIKASEAALRSANIAFDNVAKKYDAQILNFTDYLQSLTKKVEAEATYNQALNNYEMQKAYYIYYSGQDLAQHIE</sequence>
<evidence type="ECO:0000256" key="4">
    <source>
        <dbReference type="ARBA" id="ARBA00022452"/>
    </source>
</evidence>
<dbReference type="PANTHER" id="PTHR30026">
    <property type="entry name" value="OUTER MEMBRANE PROTEIN TOLC"/>
    <property type="match status" value="1"/>
</dbReference>
<reference evidence="10 11" key="1">
    <citation type="submission" date="2018-06" db="EMBL/GenBank/DDBJ databases">
        <authorList>
            <consortium name="Pathogen Informatics"/>
            <person name="Doyle S."/>
        </authorList>
    </citation>
    <scope>NUCLEOTIDE SEQUENCE [LARGE SCALE GENOMIC DNA]</scope>
    <source>
        <strain evidence="10 11">NCTC12221</strain>
    </source>
</reference>
<dbReference type="PANTHER" id="PTHR30026:SF20">
    <property type="entry name" value="OUTER MEMBRANE PROTEIN TOLC"/>
    <property type="match status" value="1"/>
</dbReference>
<dbReference type="InterPro" id="IPR051906">
    <property type="entry name" value="TolC-like"/>
</dbReference>
<name>A0A377JNR7_9HELI</name>
<evidence type="ECO:0000256" key="7">
    <source>
        <dbReference type="ARBA" id="ARBA00023237"/>
    </source>
</evidence>
<evidence type="ECO:0000256" key="9">
    <source>
        <dbReference type="SAM" id="SignalP"/>
    </source>
</evidence>
<evidence type="ECO:0000256" key="8">
    <source>
        <dbReference type="SAM" id="Coils"/>
    </source>
</evidence>
<dbReference type="AlphaFoldDB" id="A0A377JNR7"/>
<dbReference type="GO" id="GO:0015562">
    <property type="term" value="F:efflux transmembrane transporter activity"/>
    <property type="evidence" value="ECO:0007669"/>
    <property type="project" value="InterPro"/>
</dbReference>
<evidence type="ECO:0000313" key="11">
    <source>
        <dbReference type="Proteomes" id="UP000255335"/>
    </source>
</evidence>
<gene>
    <name evidence="10" type="primary">tolC</name>
    <name evidence="10" type="ORF">NCTC12221_00683</name>
</gene>
<dbReference type="Pfam" id="PF02321">
    <property type="entry name" value="OEP"/>
    <property type="match status" value="1"/>
</dbReference>
<comment type="subcellular location">
    <subcellularLocation>
        <location evidence="1">Cell outer membrane</location>
    </subcellularLocation>
</comment>
<protein>
    <submittedName>
        <fullName evidence="10">Outer membrane efflux protein</fullName>
    </submittedName>
</protein>